<reference evidence="3" key="1">
    <citation type="journal article" date="2019" name="Int. J. Syst. Evol. Microbiol.">
        <title>The Global Catalogue of Microorganisms (GCM) 10K type strain sequencing project: providing services to taxonomists for standard genome sequencing and annotation.</title>
        <authorList>
            <consortium name="The Broad Institute Genomics Platform"/>
            <consortium name="The Broad Institute Genome Sequencing Center for Infectious Disease"/>
            <person name="Wu L."/>
            <person name="Ma J."/>
        </authorList>
    </citation>
    <scope>NUCLEOTIDE SEQUENCE [LARGE SCALE GENOMIC DNA]</scope>
    <source>
        <strain evidence="3">JCM 9091</strain>
    </source>
</reference>
<gene>
    <name evidence="2" type="ORF">GCM10010448_40410</name>
</gene>
<proteinExistence type="predicted"/>
<evidence type="ECO:0000313" key="2">
    <source>
        <dbReference type="EMBL" id="GAA3053080.1"/>
    </source>
</evidence>
<keyword evidence="3" id="KW-1185">Reference proteome</keyword>
<protein>
    <submittedName>
        <fullName evidence="2">Uncharacterized protein</fullName>
    </submittedName>
</protein>
<feature type="region of interest" description="Disordered" evidence="1">
    <location>
        <begin position="81"/>
        <end position="109"/>
    </location>
</feature>
<sequence length="109" mass="11546">MLTGGEEAGDAASVADAYGDLLDDVVRVLGPDHLYISIASQSLTYWYERAGEASGTVGWHQPAGKLSADCRFDRVVRSPPPEHLRIEGSESTASISRTYGSCAASGEDL</sequence>
<dbReference type="Proteomes" id="UP001501532">
    <property type="component" value="Unassembled WGS sequence"/>
</dbReference>
<accession>A0ABP6LR98</accession>
<evidence type="ECO:0000256" key="1">
    <source>
        <dbReference type="SAM" id="MobiDB-lite"/>
    </source>
</evidence>
<dbReference type="EMBL" id="BAAAUF010000036">
    <property type="protein sequence ID" value="GAA3053080.1"/>
    <property type="molecule type" value="Genomic_DNA"/>
</dbReference>
<evidence type="ECO:0000313" key="3">
    <source>
        <dbReference type="Proteomes" id="UP001501532"/>
    </source>
</evidence>
<feature type="compositionally biased region" description="Polar residues" evidence="1">
    <location>
        <begin position="89"/>
        <end position="99"/>
    </location>
</feature>
<organism evidence="2 3">
    <name type="scientific">Streptomyces glomeratus</name>
    <dbReference type="NCBI Taxonomy" id="284452"/>
    <lineage>
        <taxon>Bacteria</taxon>
        <taxon>Bacillati</taxon>
        <taxon>Actinomycetota</taxon>
        <taxon>Actinomycetes</taxon>
        <taxon>Kitasatosporales</taxon>
        <taxon>Streptomycetaceae</taxon>
        <taxon>Streptomyces</taxon>
    </lineage>
</organism>
<comment type="caution">
    <text evidence="2">The sequence shown here is derived from an EMBL/GenBank/DDBJ whole genome shotgun (WGS) entry which is preliminary data.</text>
</comment>
<name>A0ABP6LR98_9ACTN</name>